<dbReference type="Pfam" id="PF00126">
    <property type="entry name" value="HTH_1"/>
    <property type="match status" value="1"/>
</dbReference>
<dbReference type="CDD" id="cd00090">
    <property type="entry name" value="HTH_ARSR"/>
    <property type="match status" value="1"/>
</dbReference>
<evidence type="ECO:0000313" key="7">
    <source>
        <dbReference type="Proteomes" id="UP000049983"/>
    </source>
</evidence>
<organism evidence="6 7">
    <name type="scientific">Roseibium album</name>
    <dbReference type="NCBI Taxonomy" id="311410"/>
    <lineage>
        <taxon>Bacteria</taxon>
        <taxon>Pseudomonadati</taxon>
        <taxon>Pseudomonadota</taxon>
        <taxon>Alphaproteobacteria</taxon>
        <taxon>Hyphomicrobiales</taxon>
        <taxon>Stappiaceae</taxon>
        <taxon>Roseibium</taxon>
    </lineage>
</organism>
<keyword evidence="3" id="KW-0238">DNA-binding</keyword>
<evidence type="ECO:0000259" key="5">
    <source>
        <dbReference type="PROSITE" id="PS50931"/>
    </source>
</evidence>
<dbReference type="Gene3D" id="3.40.190.10">
    <property type="entry name" value="Periplasmic binding protein-like II"/>
    <property type="match status" value="2"/>
</dbReference>
<evidence type="ECO:0000256" key="1">
    <source>
        <dbReference type="ARBA" id="ARBA00009437"/>
    </source>
</evidence>
<proteinExistence type="inferred from homology"/>
<dbReference type="GO" id="GO:0000976">
    <property type="term" value="F:transcription cis-regulatory region binding"/>
    <property type="evidence" value="ECO:0007669"/>
    <property type="project" value="TreeGrafter"/>
</dbReference>
<evidence type="ECO:0000313" key="6">
    <source>
        <dbReference type="EMBL" id="CTQ79189.1"/>
    </source>
</evidence>
<dbReference type="Pfam" id="PF03466">
    <property type="entry name" value="LysR_substrate"/>
    <property type="match status" value="1"/>
</dbReference>
<dbReference type="RefSeq" id="WP_055391480.1">
    <property type="nucleotide sequence ID" value="NZ_CXWA01000014.1"/>
</dbReference>
<dbReference type="PANTHER" id="PTHR30126">
    <property type="entry name" value="HTH-TYPE TRANSCRIPTIONAL REGULATOR"/>
    <property type="match status" value="1"/>
</dbReference>
<dbReference type="InterPro" id="IPR000847">
    <property type="entry name" value="LysR_HTH_N"/>
</dbReference>
<dbReference type="PROSITE" id="PS50931">
    <property type="entry name" value="HTH_LYSR"/>
    <property type="match status" value="1"/>
</dbReference>
<protein>
    <submittedName>
        <fullName evidence="6">HTH-type transcriptional regulator GltC</fullName>
    </submittedName>
</protein>
<evidence type="ECO:0000256" key="3">
    <source>
        <dbReference type="ARBA" id="ARBA00023125"/>
    </source>
</evidence>
<gene>
    <name evidence="6" type="primary">gltC_12</name>
    <name evidence="6" type="ORF">LA5096_06063</name>
</gene>
<evidence type="ECO:0000256" key="2">
    <source>
        <dbReference type="ARBA" id="ARBA00023015"/>
    </source>
</evidence>
<dbReference type="EMBL" id="CXWC01000017">
    <property type="protein sequence ID" value="CTQ79189.1"/>
    <property type="molecule type" value="Genomic_DNA"/>
</dbReference>
<keyword evidence="7" id="KW-1185">Reference proteome</keyword>
<reference evidence="7" key="1">
    <citation type="submission" date="2015-07" db="EMBL/GenBank/DDBJ databases">
        <authorList>
            <person name="Rodrigo-Torres Lidia"/>
            <person name="Arahal R.David."/>
        </authorList>
    </citation>
    <scope>NUCLEOTIDE SEQUENCE [LARGE SCALE GENOMIC DNA]</scope>
    <source>
        <strain evidence="7">CECT 5096</strain>
    </source>
</reference>
<accession>A0A0M7AWB8</accession>
<dbReference type="OrthoDB" id="7776850at2"/>
<dbReference type="STRING" id="311410.LA5095_05813"/>
<dbReference type="SUPFAM" id="SSF46785">
    <property type="entry name" value="Winged helix' DNA-binding domain"/>
    <property type="match status" value="1"/>
</dbReference>
<dbReference type="InterPro" id="IPR036390">
    <property type="entry name" value="WH_DNA-bd_sf"/>
</dbReference>
<dbReference type="CDD" id="cd05466">
    <property type="entry name" value="PBP2_LTTR_substrate"/>
    <property type="match status" value="1"/>
</dbReference>
<dbReference type="InterPro" id="IPR011991">
    <property type="entry name" value="ArsR-like_HTH"/>
</dbReference>
<feature type="domain" description="HTH lysR-type" evidence="5">
    <location>
        <begin position="10"/>
        <end position="67"/>
    </location>
</feature>
<keyword evidence="2" id="KW-0805">Transcription regulation</keyword>
<dbReference type="Proteomes" id="UP000049983">
    <property type="component" value="Unassembled WGS sequence"/>
</dbReference>
<dbReference type="PANTHER" id="PTHR30126:SF39">
    <property type="entry name" value="HTH-TYPE TRANSCRIPTIONAL REGULATOR CYSL"/>
    <property type="match status" value="1"/>
</dbReference>
<dbReference type="AlphaFoldDB" id="A0A0M7AWB8"/>
<dbReference type="GO" id="GO:0003700">
    <property type="term" value="F:DNA-binding transcription factor activity"/>
    <property type="evidence" value="ECO:0007669"/>
    <property type="project" value="InterPro"/>
</dbReference>
<dbReference type="InterPro" id="IPR036388">
    <property type="entry name" value="WH-like_DNA-bd_sf"/>
</dbReference>
<name>A0A0M7AWB8_9HYPH</name>
<dbReference type="Gene3D" id="1.10.10.10">
    <property type="entry name" value="Winged helix-like DNA-binding domain superfamily/Winged helix DNA-binding domain"/>
    <property type="match status" value="1"/>
</dbReference>
<dbReference type="SUPFAM" id="SSF53850">
    <property type="entry name" value="Periplasmic binding protein-like II"/>
    <property type="match status" value="1"/>
</dbReference>
<comment type="similarity">
    <text evidence="1">Belongs to the LysR transcriptional regulatory family.</text>
</comment>
<dbReference type="InterPro" id="IPR005119">
    <property type="entry name" value="LysR_subst-bd"/>
</dbReference>
<evidence type="ECO:0000256" key="4">
    <source>
        <dbReference type="ARBA" id="ARBA00023163"/>
    </source>
</evidence>
<keyword evidence="4" id="KW-0804">Transcription</keyword>
<sequence>MLQQTDIRDLSLKGLELFQLCAHRGSLQAVATETGLSASTVSHHLRSLEEALRADLFDHSRRPLILTPTGKIFLRNIDNALHELRKARAEAAAGNMSEARYLRLGTIEDFDSDIIPSLAVSLFGTMPNCDFLYHTDSSHMIVQMLRNRQLDIGIAASPTERTRDFIDRPLMRDPFVLVVPKNTGRTPKEIVGGGANLPFLRFSGNLFIARQIEAQLRRMEISPPHRFECGNNQTLLAMVAAGTGWTITTPLLFSRARRFQSDVEMHRFPGKGFARTLAILANADCSRSVLDLVDTAIRTLIQDAVVEPLHGSNPWLKEDFKIIE</sequence>